<proteinExistence type="predicted"/>
<feature type="domain" description="FecR protein" evidence="2">
    <location>
        <begin position="128"/>
        <end position="217"/>
    </location>
</feature>
<dbReference type="GO" id="GO:0016989">
    <property type="term" value="F:sigma factor antagonist activity"/>
    <property type="evidence" value="ECO:0007669"/>
    <property type="project" value="TreeGrafter"/>
</dbReference>
<dbReference type="Gene3D" id="2.60.120.1440">
    <property type="match status" value="1"/>
</dbReference>
<dbReference type="PANTHER" id="PTHR30273:SF2">
    <property type="entry name" value="PROTEIN FECR"/>
    <property type="match status" value="1"/>
</dbReference>
<dbReference type="FunFam" id="2.60.120.1440:FF:000001">
    <property type="entry name" value="Putative anti-sigma factor"/>
    <property type="match status" value="1"/>
</dbReference>
<dbReference type="Gene3D" id="3.55.50.30">
    <property type="match status" value="1"/>
</dbReference>
<gene>
    <name evidence="4" type="ORF">DET52_101899</name>
</gene>
<feature type="transmembrane region" description="Helical" evidence="1">
    <location>
        <begin position="90"/>
        <end position="109"/>
    </location>
</feature>
<dbReference type="EMBL" id="SNWI01000001">
    <property type="protein sequence ID" value="TDO05537.1"/>
    <property type="molecule type" value="Genomic_DNA"/>
</dbReference>
<evidence type="ECO:0000256" key="1">
    <source>
        <dbReference type="SAM" id="Phobius"/>
    </source>
</evidence>
<protein>
    <submittedName>
        <fullName evidence="4">FecR family protein</fullName>
    </submittedName>
</protein>
<dbReference type="OrthoDB" id="698019at2"/>
<dbReference type="Pfam" id="PF04773">
    <property type="entry name" value="FecR"/>
    <property type="match status" value="1"/>
</dbReference>
<keyword evidence="1" id="KW-1133">Transmembrane helix</keyword>
<dbReference type="InterPro" id="IPR006860">
    <property type="entry name" value="FecR"/>
</dbReference>
<comment type="caution">
    <text evidence="4">The sequence shown here is derived from an EMBL/GenBank/DDBJ whole genome shotgun (WGS) entry which is preliminary data.</text>
</comment>
<reference evidence="4 5" key="1">
    <citation type="submission" date="2019-03" db="EMBL/GenBank/DDBJ databases">
        <title>Freshwater and sediment microbial communities from various areas in North America, analyzing microbe dynamics in response to fracking.</title>
        <authorList>
            <person name="Lamendella R."/>
        </authorList>
    </citation>
    <scope>NUCLEOTIDE SEQUENCE [LARGE SCALE GENOMIC DNA]</scope>
    <source>
        <strain evidence="4 5">114D</strain>
    </source>
</reference>
<dbReference type="AlphaFoldDB" id="A0A4R6HBZ4"/>
<accession>A0A4R6HBZ4</accession>
<dbReference type="RefSeq" id="WP_133463575.1">
    <property type="nucleotide sequence ID" value="NZ_SNWI01000001.1"/>
</dbReference>
<sequence length="333" mass="38779">MSQRMDDQHIEFLITRKLSGEAKPEEQAQLEAWICSSEQNRKNFEQIRRIWKNSKRPISSQDVLRALSNVKTTIHNQEQRIPQRRIVQRWMQAAAVIAMPLLLALGWYLGNQSIGSEKLYSELIAPEGQVTESILADGTHVWLNAGSSLRYDPSFQGAQRNVELIGEGYFKVSKNPEKPFVLKTSKLQVRVLGTSFNVRAYPDENHTEAVLEEGAIEMRLIDYPNQAPVKMKPGESAVYNSEKRNIQIQEADTHLRTAWRDRKFVFKDADLKTIIYHLERFYKVRFHLKNEAMGETRFRGTFEYDQNIFDALETLEQITSIRFRVEGRDIWME</sequence>
<organism evidence="4 5">
    <name type="scientific">Sunxiuqinia elliptica</name>
    <dbReference type="NCBI Taxonomy" id="655355"/>
    <lineage>
        <taxon>Bacteria</taxon>
        <taxon>Pseudomonadati</taxon>
        <taxon>Bacteroidota</taxon>
        <taxon>Bacteroidia</taxon>
        <taxon>Marinilabiliales</taxon>
        <taxon>Prolixibacteraceae</taxon>
        <taxon>Sunxiuqinia</taxon>
    </lineage>
</organism>
<dbReference type="PANTHER" id="PTHR30273">
    <property type="entry name" value="PERIPLASMIC SIGNAL SENSOR AND SIGMA FACTOR ACTIVATOR FECR-RELATED"/>
    <property type="match status" value="1"/>
</dbReference>
<dbReference type="PIRSF" id="PIRSF018266">
    <property type="entry name" value="FecR"/>
    <property type="match status" value="1"/>
</dbReference>
<dbReference type="InterPro" id="IPR032508">
    <property type="entry name" value="FecR_C"/>
</dbReference>
<evidence type="ECO:0000259" key="3">
    <source>
        <dbReference type="Pfam" id="PF16344"/>
    </source>
</evidence>
<name>A0A4R6HBZ4_9BACT</name>
<dbReference type="InterPro" id="IPR012373">
    <property type="entry name" value="Ferrdict_sens_TM"/>
</dbReference>
<dbReference type="Proteomes" id="UP000294848">
    <property type="component" value="Unassembled WGS sequence"/>
</dbReference>
<keyword evidence="1" id="KW-0472">Membrane</keyword>
<evidence type="ECO:0000259" key="2">
    <source>
        <dbReference type="Pfam" id="PF04773"/>
    </source>
</evidence>
<evidence type="ECO:0000313" key="5">
    <source>
        <dbReference type="Proteomes" id="UP000294848"/>
    </source>
</evidence>
<evidence type="ECO:0000313" key="4">
    <source>
        <dbReference type="EMBL" id="TDO05537.1"/>
    </source>
</evidence>
<keyword evidence="1" id="KW-0812">Transmembrane</keyword>
<feature type="domain" description="Protein FecR C-terminal" evidence="3">
    <location>
        <begin position="263"/>
        <end position="331"/>
    </location>
</feature>
<dbReference type="Pfam" id="PF16344">
    <property type="entry name" value="FecR_C"/>
    <property type="match status" value="1"/>
</dbReference>